<evidence type="ECO:0000313" key="2">
    <source>
        <dbReference type="Proteomes" id="UP000003157"/>
    </source>
</evidence>
<dbReference type="STRING" id="100884.GCA_000269565_03270"/>
<protein>
    <submittedName>
        <fullName evidence="1">Uncharacterized protein</fullName>
    </submittedName>
</protein>
<keyword evidence="2" id="KW-1185">Reference proteome</keyword>
<name>E7G9I1_9FIRM</name>
<proteinExistence type="predicted"/>
<organism evidence="1 2">
    <name type="scientific">Coprobacillus cateniformis</name>
    <dbReference type="NCBI Taxonomy" id="100884"/>
    <lineage>
        <taxon>Bacteria</taxon>
        <taxon>Bacillati</taxon>
        <taxon>Bacillota</taxon>
        <taxon>Erysipelotrichia</taxon>
        <taxon>Erysipelotrichales</taxon>
        <taxon>Coprobacillaceae</taxon>
        <taxon>Coprobacillus</taxon>
    </lineage>
</organism>
<evidence type="ECO:0000313" key="1">
    <source>
        <dbReference type="EMBL" id="EFW05275.1"/>
    </source>
</evidence>
<dbReference type="RefSeq" id="WP_008788535.1">
    <property type="nucleotide sequence ID" value="NZ_GL636578.1"/>
</dbReference>
<dbReference type="Gene3D" id="3.40.50.2000">
    <property type="entry name" value="Glycogen Phosphorylase B"/>
    <property type="match status" value="1"/>
</dbReference>
<comment type="caution">
    <text evidence="1">The sequence shown here is derived from an EMBL/GenBank/DDBJ whole genome shotgun (WGS) entry which is preliminary data.</text>
</comment>
<dbReference type="EMBL" id="ADKX01000026">
    <property type="protein sequence ID" value="EFW05275.1"/>
    <property type="molecule type" value="Genomic_DNA"/>
</dbReference>
<reference evidence="1 2" key="1">
    <citation type="submission" date="2010-12" db="EMBL/GenBank/DDBJ databases">
        <title>The Genome Sequence of Coprobacillus sp. strain 29_1.</title>
        <authorList>
            <consortium name="The Broad Institute Genome Sequencing Platform"/>
            <person name="Earl A."/>
            <person name="Ward D."/>
            <person name="Feldgarden M."/>
            <person name="Gevers D."/>
            <person name="Daigneault M."/>
            <person name="Sibley C.D."/>
            <person name="White A."/>
            <person name="Strauss J."/>
            <person name="Allen-Vercoe E."/>
            <person name="Young S.K."/>
            <person name="Zeng Q."/>
            <person name="Gargeya S."/>
            <person name="Fitzgerald M."/>
            <person name="Haas B."/>
            <person name="Abouelleil A."/>
            <person name="Alvarado L."/>
            <person name="Arachchi H.M."/>
            <person name="Berlin A."/>
            <person name="Brown A."/>
            <person name="Chapman S.B."/>
            <person name="Chen Z."/>
            <person name="Dunbar C."/>
            <person name="Freedman E."/>
            <person name="Gearin G."/>
            <person name="Gellesch M."/>
            <person name="Goldberg J."/>
            <person name="Griggs A."/>
            <person name="Gujja S."/>
            <person name="Heilman E."/>
            <person name="Heiman D."/>
            <person name="Howarth C."/>
            <person name="Larson L."/>
            <person name="Lui A."/>
            <person name="MacDonald P.J.P."/>
            <person name="Mehta T."/>
            <person name="Montmayeur A."/>
            <person name="Murphy C."/>
            <person name="Neiman D."/>
            <person name="Pearson M."/>
            <person name="Priest M."/>
            <person name="Roberts A."/>
            <person name="Saif S."/>
            <person name="Shea T."/>
            <person name="Shenoy N."/>
            <person name="Sisk P."/>
            <person name="Stolte C."/>
            <person name="Sykes S."/>
            <person name="White J."/>
            <person name="Yandava C."/>
            <person name="Nusbaum C."/>
            <person name="Birren B."/>
        </authorList>
    </citation>
    <scope>NUCLEOTIDE SEQUENCE [LARGE SCALE GENOMIC DNA]</scope>
    <source>
        <strain evidence="1 2">29_1</strain>
    </source>
</reference>
<dbReference type="HOGENOM" id="CLU_1976673_0_0_9"/>
<sequence>MIKYKENMNFKNIFFNGEYIQTDRYMFAEKTDLLHNIYSDNDFNTRLAMGNKFYDGIIFYIPQICCKNTLMGDLVEQYGLGIAIDLNDEEAYQKILDYYNQLDYERFCNNCDIYLEIVLDEYNKTLRLE</sequence>
<dbReference type="AlphaFoldDB" id="E7G9I1"/>
<accession>E7G9I1</accession>
<dbReference type="Proteomes" id="UP000003157">
    <property type="component" value="Unassembled WGS sequence"/>
</dbReference>
<gene>
    <name evidence="1" type="ORF">HMPREF9488_01420</name>
</gene>